<dbReference type="AlphaFoldDB" id="A0AAW1I951"/>
<organism evidence="2 3">
    <name type="scientific">Popillia japonica</name>
    <name type="common">Japanese beetle</name>
    <dbReference type="NCBI Taxonomy" id="7064"/>
    <lineage>
        <taxon>Eukaryota</taxon>
        <taxon>Metazoa</taxon>
        <taxon>Ecdysozoa</taxon>
        <taxon>Arthropoda</taxon>
        <taxon>Hexapoda</taxon>
        <taxon>Insecta</taxon>
        <taxon>Pterygota</taxon>
        <taxon>Neoptera</taxon>
        <taxon>Endopterygota</taxon>
        <taxon>Coleoptera</taxon>
        <taxon>Polyphaga</taxon>
        <taxon>Scarabaeiformia</taxon>
        <taxon>Scarabaeidae</taxon>
        <taxon>Rutelinae</taxon>
        <taxon>Popillia</taxon>
    </lineage>
</organism>
<evidence type="ECO:0000313" key="3">
    <source>
        <dbReference type="Proteomes" id="UP001458880"/>
    </source>
</evidence>
<evidence type="ECO:0000256" key="1">
    <source>
        <dbReference type="SAM" id="MobiDB-lite"/>
    </source>
</evidence>
<feature type="region of interest" description="Disordered" evidence="1">
    <location>
        <begin position="97"/>
        <end position="122"/>
    </location>
</feature>
<proteinExistence type="predicted"/>
<keyword evidence="3" id="KW-1185">Reference proteome</keyword>
<protein>
    <submittedName>
        <fullName evidence="2">Uncharacterized protein</fullName>
    </submittedName>
</protein>
<dbReference type="Proteomes" id="UP001458880">
    <property type="component" value="Unassembled WGS sequence"/>
</dbReference>
<comment type="caution">
    <text evidence="2">The sequence shown here is derived from an EMBL/GenBank/DDBJ whole genome shotgun (WGS) entry which is preliminary data.</text>
</comment>
<gene>
    <name evidence="2" type="ORF">QE152_g37991</name>
</gene>
<feature type="compositionally biased region" description="Polar residues" evidence="1">
    <location>
        <begin position="109"/>
        <end position="122"/>
    </location>
</feature>
<evidence type="ECO:0000313" key="2">
    <source>
        <dbReference type="EMBL" id="KAK9685507.1"/>
    </source>
</evidence>
<sequence>MNYRNSTHCTTNEAPSVLMLGRRVKTLFDLLKPRNDKSNTATILERRMENFKESQKVMIKDYKDKNHPVWIKASIDKVLGEKNYTCKAADGKSYRRHLDQNKKLEGAQEQETGTIQSIQHHQ</sequence>
<accession>A0AAW1I951</accession>
<dbReference type="EMBL" id="JASPKY010000773">
    <property type="protein sequence ID" value="KAK9685507.1"/>
    <property type="molecule type" value="Genomic_DNA"/>
</dbReference>
<name>A0AAW1I951_POPJA</name>
<reference evidence="2 3" key="1">
    <citation type="journal article" date="2024" name="BMC Genomics">
        <title>De novo assembly and annotation of Popillia japonica's genome with initial clues to its potential as an invasive pest.</title>
        <authorList>
            <person name="Cucini C."/>
            <person name="Boschi S."/>
            <person name="Funari R."/>
            <person name="Cardaioli E."/>
            <person name="Iannotti N."/>
            <person name="Marturano G."/>
            <person name="Paoli F."/>
            <person name="Bruttini M."/>
            <person name="Carapelli A."/>
            <person name="Frati F."/>
            <person name="Nardi F."/>
        </authorList>
    </citation>
    <scope>NUCLEOTIDE SEQUENCE [LARGE SCALE GENOMIC DNA]</scope>
    <source>
        <strain evidence="2">DMR45628</strain>
    </source>
</reference>
<feature type="compositionally biased region" description="Basic and acidic residues" evidence="1">
    <location>
        <begin position="97"/>
        <end position="106"/>
    </location>
</feature>